<dbReference type="SMART" id="SM00388">
    <property type="entry name" value="HisKA"/>
    <property type="match status" value="1"/>
</dbReference>
<dbReference type="InterPro" id="IPR036097">
    <property type="entry name" value="HisK_dim/P_sf"/>
</dbReference>
<organism evidence="9 10">
    <name type="scientific">Dietzia aurantiaca</name>
    <dbReference type="NCBI Taxonomy" id="983873"/>
    <lineage>
        <taxon>Bacteria</taxon>
        <taxon>Bacillati</taxon>
        <taxon>Actinomycetota</taxon>
        <taxon>Actinomycetes</taxon>
        <taxon>Mycobacteriales</taxon>
        <taxon>Dietziaceae</taxon>
        <taxon>Dietzia</taxon>
    </lineage>
</organism>
<keyword evidence="4" id="KW-0597">Phosphoprotein</keyword>
<feature type="domain" description="Histidine kinase" evidence="8">
    <location>
        <begin position="66"/>
        <end position="269"/>
    </location>
</feature>
<evidence type="ECO:0000313" key="10">
    <source>
        <dbReference type="Proteomes" id="UP001595836"/>
    </source>
</evidence>
<dbReference type="InterPro" id="IPR003661">
    <property type="entry name" value="HisK_dim/P_dom"/>
</dbReference>
<keyword evidence="6 9" id="KW-0418">Kinase</keyword>
<keyword evidence="10" id="KW-1185">Reference proteome</keyword>
<dbReference type="SUPFAM" id="SSF47384">
    <property type="entry name" value="Homodimeric domain of signal transducing histidine kinase"/>
    <property type="match status" value="1"/>
</dbReference>
<evidence type="ECO:0000256" key="1">
    <source>
        <dbReference type="ARBA" id="ARBA00000085"/>
    </source>
</evidence>
<evidence type="ECO:0000313" key="9">
    <source>
        <dbReference type="EMBL" id="MFC4755729.1"/>
    </source>
</evidence>
<dbReference type="GO" id="GO:0016301">
    <property type="term" value="F:kinase activity"/>
    <property type="evidence" value="ECO:0007669"/>
    <property type="project" value="UniProtKB-KW"/>
</dbReference>
<reference evidence="10" key="1">
    <citation type="journal article" date="2019" name="Int. J. Syst. Evol. Microbiol.">
        <title>The Global Catalogue of Microorganisms (GCM) 10K type strain sequencing project: providing services to taxonomists for standard genome sequencing and annotation.</title>
        <authorList>
            <consortium name="The Broad Institute Genomics Platform"/>
            <consortium name="The Broad Institute Genome Sequencing Center for Infectious Disease"/>
            <person name="Wu L."/>
            <person name="Ma J."/>
        </authorList>
    </citation>
    <scope>NUCLEOTIDE SEQUENCE [LARGE SCALE GENOMIC DNA]</scope>
    <source>
        <strain evidence="10">JCM 11882</strain>
    </source>
</reference>
<comment type="subcellular location">
    <subcellularLocation>
        <location evidence="2">Cell membrane</location>
    </subcellularLocation>
</comment>
<name>A0ABV9PU07_9ACTN</name>
<comment type="catalytic activity">
    <reaction evidence="1">
        <text>ATP + protein L-histidine = ADP + protein N-phospho-L-histidine.</text>
        <dbReference type="EC" id="2.7.13.3"/>
    </reaction>
</comment>
<dbReference type="Gene3D" id="3.30.565.10">
    <property type="entry name" value="Histidine kinase-like ATPase, C-terminal domain"/>
    <property type="match status" value="1"/>
</dbReference>
<dbReference type="CDD" id="cd00075">
    <property type="entry name" value="HATPase"/>
    <property type="match status" value="1"/>
</dbReference>
<dbReference type="Pfam" id="PF00512">
    <property type="entry name" value="HisKA"/>
    <property type="match status" value="1"/>
</dbReference>
<dbReference type="PROSITE" id="PS50109">
    <property type="entry name" value="HIS_KIN"/>
    <property type="match status" value="1"/>
</dbReference>
<accession>A0ABV9PU07</accession>
<protein>
    <recommendedName>
        <fullName evidence="3">histidine kinase</fullName>
        <ecNumber evidence="3">2.7.13.3</ecNumber>
    </recommendedName>
</protein>
<dbReference type="PANTHER" id="PTHR43711:SF1">
    <property type="entry name" value="HISTIDINE KINASE 1"/>
    <property type="match status" value="1"/>
</dbReference>
<sequence length="308" mass="32212">MAGSARFDGPEGVMVAVAPPLTEKHAVVQRLVRLQVGIGGPSRGGGTRLLGRRGQSEAAMRRFVADAGHDLRTPLTTIRGFAELHRQGAADDTDRLMRRIESEARRMGVLVEDLLTLARMDEQRPIARDRVDLLSLAADAVHDARVLAPDRTIGLEVIDGPGTPEVLGDEVRLCQVLGNLVDNALRHPPAGVPVTVRVGTEAGNALLEVADSGPGMAAEEAARALERFYRAGASRTSTTGGSGLGLAILQALVESHHGTVGDDTSPGGVRHSGCGCRAPGTDAAATTDTSCQSTASFTGVFPTVYSLY</sequence>
<proteinExistence type="predicted"/>
<keyword evidence="7" id="KW-0902">Two-component regulatory system</keyword>
<dbReference type="Gene3D" id="1.10.287.130">
    <property type="match status" value="1"/>
</dbReference>
<dbReference type="Pfam" id="PF02518">
    <property type="entry name" value="HATPase_c"/>
    <property type="match status" value="1"/>
</dbReference>
<dbReference type="EMBL" id="JBHSHP010000052">
    <property type="protein sequence ID" value="MFC4755729.1"/>
    <property type="molecule type" value="Genomic_DNA"/>
</dbReference>
<dbReference type="InterPro" id="IPR050736">
    <property type="entry name" value="Sensor_HK_Regulatory"/>
</dbReference>
<dbReference type="CDD" id="cd00082">
    <property type="entry name" value="HisKA"/>
    <property type="match status" value="1"/>
</dbReference>
<dbReference type="PANTHER" id="PTHR43711">
    <property type="entry name" value="TWO-COMPONENT HISTIDINE KINASE"/>
    <property type="match status" value="1"/>
</dbReference>
<evidence type="ECO:0000256" key="2">
    <source>
        <dbReference type="ARBA" id="ARBA00004236"/>
    </source>
</evidence>
<evidence type="ECO:0000256" key="3">
    <source>
        <dbReference type="ARBA" id="ARBA00012438"/>
    </source>
</evidence>
<dbReference type="PRINTS" id="PR00344">
    <property type="entry name" value="BCTRLSENSOR"/>
</dbReference>
<evidence type="ECO:0000256" key="4">
    <source>
        <dbReference type="ARBA" id="ARBA00022553"/>
    </source>
</evidence>
<dbReference type="InterPro" id="IPR005467">
    <property type="entry name" value="His_kinase_dom"/>
</dbReference>
<dbReference type="Proteomes" id="UP001595836">
    <property type="component" value="Unassembled WGS sequence"/>
</dbReference>
<evidence type="ECO:0000259" key="8">
    <source>
        <dbReference type="PROSITE" id="PS50109"/>
    </source>
</evidence>
<dbReference type="InterPro" id="IPR004358">
    <property type="entry name" value="Sig_transdc_His_kin-like_C"/>
</dbReference>
<dbReference type="InterPro" id="IPR003594">
    <property type="entry name" value="HATPase_dom"/>
</dbReference>
<keyword evidence="5" id="KW-0808">Transferase</keyword>
<evidence type="ECO:0000256" key="6">
    <source>
        <dbReference type="ARBA" id="ARBA00022777"/>
    </source>
</evidence>
<dbReference type="EC" id="2.7.13.3" evidence="3"/>
<dbReference type="SUPFAM" id="SSF55874">
    <property type="entry name" value="ATPase domain of HSP90 chaperone/DNA topoisomerase II/histidine kinase"/>
    <property type="match status" value="1"/>
</dbReference>
<evidence type="ECO:0000256" key="5">
    <source>
        <dbReference type="ARBA" id="ARBA00022679"/>
    </source>
</evidence>
<gene>
    <name evidence="9" type="ORF">ACFO7U_13225</name>
</gene>
<dbReference type="SMART" id="SM00387">
    <property type="entry name" value="HATPase_c"/>
    <property type="match status" value="1"/>
</dbReference>
<dbReference type="InterPro" id="IPR036890">
    <property type="entry name" value="HATPase_C_sf"/>
</dbReference>
<comment type="caution">
    <text evidence="9">The sequence shown here is derived from an EMBL/GenBank/DDBJ whole genome shotgun (WGS) entry which is preliminary data.</text>
</comment>
<evidence type="ECO:0000256" key="7">
    <source>
        <dbReference type="ARBA" id="ARBA00023012"/>
    </source>
</evidence>